<dbReference type="Gene3D" id="3.40.50.1000">
    <property type="entry name" value="HAD superfamily/HAD-like"/>
    <property type="match status" value="1"/>
</dbReference>
<evidence type="ECO:0000313" key="6">
    <source>
        <dbReference type="Proteomes" id="UP000199423"/>
    </source>
</evidence>
<dbReference type="InterPro" id="IPR006379">
    <property type="entry name" value="HAD-SF_hydro_IIB"/>
</dbReference>
<dbReference type="STRING" id="51670.SAMN04488557_1682"/>
<dbReference type="Proteomes" id="UP000199423">
    <property type="component" value="Unassembled WGS sequence"/>
</dbReference>
<dbReference type="AlphaFoldDB" id="A0A1I7NDA7"/>
<comment type="similarity">
    <text evidence="2 4">Belongs to the trehalose phosphatase family.</text>
</comment>
<dbReference type="GO" id="GO:0046872">
    <property type="term" value="F:metal ion binding"/>
    <property type="evidence" value="ECO:0007669"/>
    <property type="project" value="UniProtKB-KW"/>
</dbReference>
<dbReference type="InterPro" id="IPR003337">
    <property type="entry name" value="Trehalose_PPase"/>
</dbReference>
<dbReference type="InterPro" id="IPR036412">
    <property type="entry name" value="HAD-like_sf"/>
</dbReference>
<evidence type="ECO:0000256" key="3">
    <source>
        <dbReference type="ARBA" id="ARBA00022801"/>
    </source>
</evidence>
<dbReference type="InterPro" id="IPR044651">
    <property type="entry name" value="OTSB-like"/>
</dbReference>
<dbReference type="InterPro" id="IPR023214">
    <property type="entry name" value="HAD_sf"/>
</dbReference>
<proteinExistence type="inferred from homology"/>
<name>A0A1I7NDA7_9HYPH</name>
<comment type="cofactor">
    <cofactor evidence="4">
        <name>Mg(2+)</name>
        <dbReference type="ChEBI" id="CHEBI:18420"/>
    </cofactor>
</comment>
<comment type="pathway">
    <text evidence="1 4">Glycan biosynthesis; trehalose biosynthesis.</text>
</comment>
<dbReference type="RefSeq" id="WP_244531155.1">
    <property type="nucleotide sequence ID" value="NZ_FPCH01000002.1"/>
</dbReference>
<keyword evidence="4" id="KW-0460">Magnesium</keyword>
<dbReference type="PANTHER" id="PTHR43768:SF3">
    <property type="entry name" value="TREHALOSE 6-PHOSPHATE PHOSPHATASE"/>
    <property type="match status" value="1"/>
</dbReference>
<comment type="function">
    <text evidence="4">Removes the phosphate from trehalose 6-phosphate to produce free trehalose.</text>
</comment>
<accession>A0A1I7NDA7</accession>
<dbReference type="EMBL" id="FPCH01000002">
    <property type="protein sequence ID" value="SFV32667.1"/>
    <property type="molecule type" value="Genomic_DNA"/>
</dbReference>
<keyword evidence="4" id="KW-0479">Metal-binding</keyword>
<dbReference type="GO" id="GO:0004805">
    <property type="term" value="F:trehalose-phosphatase activity"/>
    <property type="evidence" value="ECO:0007669"/>
    <property type="project" value="UniProtKB-EC"/>
</dbReference>
<dbReference type="NCBIfam" id="TIGR01484">
    <property type="entry name" value="HAD-SF-IIB"/>
    <property type="match status" value="1"/>
</dbReference>
<evidence type="ECO:0000313" key="5">
    <source>
        <dbReference type="EMBL" id="SFV32667.1"/>
    </source>
</evidence>
<evidence type="ECO:0000256" key="1">
    <source>
        <dbReference type="ARBA" id="ARBA00005199"/>
    </source>
</evidence>
<keyword evidence="3 4" id="KW-0378">Hydrolase</keyword>
<keyword evidence="6" id="KW-1185">Reference proteome</keyword>
<organism evidence="5 6">
    <name type="scientific">Hyphomicrobium facile</name>
    <dbReference type="NCBI Taxonomy" id="51670"/>
    <lineage>
        <taxon>Bacteria</taxon>
        <taxon>Pseudomonadati</taxon>
        <taxon>Pseudomonadota</taxon>
        <taxon>Alphaproteobacteria</taxon>
        <taxon>Hyphomicrobiales</taxon>
        <taxon>Hyphomicrobiaceae</taxon>
        <taxon>Hyphomicrobium</taxon>
    </lineage>
</organism>
<sequence>MTQQLKTSATYSENAVSSEEHAIAARKTVERLIANGEPVALFLDVDGTLLDVALTPSTVHVPTYLPKLLDEIAERLHGALAIVTGRPLEEVDRLLHPAKFVAAGVHGGQMRLSDKGKIETLTPGFNPELVMDLKKIVEDLPGVVYEDKGSGIALHYRLAPELQSSLLMLLETLVPKYPTEFSICEGRKVVEVLPVGFSKGRALRKLATLPAFANKIPVMVGDDIADVDAFRAAEDLGGFGLKVQGENFSESESSFYGPSEVLDWLQKIANI</sequence>
<dbReference type="PANTHER" id="PTHR43768">
    <property type="entry name" value="TREHALOSE 6-PHOSPHATE PHOSPHATASE"/>
    <property type="match status" value="1"/>
</dbReference>
<dbReference type="EC" id="3.1.3.12" evidence="4"/>
<dbReference type="NCBIfam" id="TIGR00685">
    <property type="entry name" value="T6PP"/>
    <property type="match status" value="1"/>
</dbReference>
<dbReference type="SUPFAM" id="SSF56784">
    <property type="entry name" value="HAD-like"/>
    <property type="match status" value="1"/>
</dbReference>
<evidence type="ECO:0000256" key="2">
    <source>
        <dbReference type="ARBA" id="ARBA00008770"/>
    </source>
</evidence>
<dbReference type="GO" id="GO:0005992">
    <property type="term" value="P:trehalose biosynthetic process"/>
    <property type="evidence" value="ECO:0007669"/>
    <property type="project" value="UniProtKB-UniPathway"/>
</dbReference>
<comment type="catalytic activity">
    <reaction evidence="4">
        <text>alpha,alpha-trehalose 6-phosphate + H2O = alpha,alpha-trehalose + phosphate</text>
        <dbReference type="Rhea" id="RHEA:23420"/>
        <dbReference type="ChEBI" id="CHEBI:15377"/>
        <dbReference type="ChEBI" id="CHEBI:16551"/>
        <dbReference type="ChEBI" id="CHEBI:43474"/>
        <dbReference type="ChEBI" id="CHEBI:58429"/>
        <dbReference type="EC" id="3.1.3.12"/>
    </reaction>
</comment>
<dbReference type="UniPathway" id="UPA00299"/>
<evidence type="ECO:0000256" key="4">
    <source>
        <dbReference type="RuleBase" id="RU361117"/>
    </source>
</evidence>
<dbReference type="Gene3D" id="3.30.70.1020">
    <property type="entry name" value="Trehalose-6-phosphate phosphatase related protein, domain 2"/>
    <property type="match status" value="1"/>
</dbReference>
<dbReference type="Pfam" id="PF02358">
    <property type="entry name" value="Trehalose_PPase"/>
    <property type="match status" value="1"/>
</dbReference>
<reference evidence="6" key="1">
    <citation type="submission" date="2016-10" db="EMBL/GenBank/DDBJ databases">
        <authorList>
            <person name="Varghese N."/>
            <person name="Submissions S."/>
        </authorList>
    </citation>
    <scope>NUCLEOTIDE SEQUENCE [LARGE SCALE GENOMIC DNA]</scope>
    <source>
        <strain evidence="6">DSM 1565</strain>
    </source>
</reference>
<gene>
    <name evidence="5" type="ORF">SAMN04488557_1682</name>
</gene>
<protein>
    <recommendedName>
        <fullName evidence="4">Trehalose 6-phosphate phosphatase</fullName>
        <ecNumber evidence="4">3.1.3.12</ecNumber>
    </recommendedName>
</protein>